<reference evidence="2" key="1">
    <citation type="submission" date="2017-12" db="EMBL/GenBank/DDBJ databases">
        <authorList>
            <consortium name="DOE Joint Genome Institute"/>
            <person name="Mondo S.J."/>
            <person name="Kjaerbolling I."/>
            <person name="Vesth T.C."/>
            <person name="Frisvad J.C."/>
            <person name="Nybo J.L."/>
            <person name="Theobald S."/>
            <person name="Kuo A."/>
            <person name="Bowyer P."/>
            <person name="Matsuda Y."/>
            <person name="Lyhne E.K."/>
            <person name="Kogle M.E."/>
            <person name="Clum A."/>
            <person name="Lipzen A."/>
            <person name="Salamov A."/>
            <person name="Ngan C.Y."/>
            <person name="Daum C."/>
            <person name="Chiniquy J."/>
            <person name="Barry K."/>
            <person name="LaButti K."/>
            <person name="Haridas S."/>
            <person name="Simmons B.A."/>
            <person name="Magnuson J.K."/>
            <person name="Mortensen U.H."/>
            <person name="Larsen T.O."/>
            <person name="Grigoriev I.V."/>
            <person name="Baker S.E."/>
            <person name="Andersen M.R."/>
            <person name="Nordberg H.P."/>
            <person name="Cantor M.N."/>
            <person name="Hua S.X."/>
        </authorList>
    </citation>
    <scope>NUCLEOTIDE SEQUENCE [LARGE SCALE GENOMIC DNA]</scope>
    <source>
        <strain evidence="2">IBT 19404</strain>
    </source>
</reference>
<evidence type="ECO:0000313" key="2">
    <source>
        <dbReference type="Proteomes" id="UP000235023"/>
    </source>
</evidence>
<gene>
    <name evidence="1" type="ORF">BDW42DRAFT_178145</name>
</gene>
<keyword evidence="2" id="KW-1185">Reference proteome</keyword>
<proteinExistence type="predicted"/>
<evidence type="ECO:0000313" key="1">
    <source>
        <dbReference type="EMBL" id="PLN76734.1"/>
    </source>
</evidence>
<protein>
    <submittedName>
        <fullName evidence="1">Uncharacterized protein</fullName>
    </submittedName>
</protein>
<dbReference type="Proteomes" id="UP000235023">
    <property type="component" value="Unassembled WGS sequence"/>
</dbReference>
<dbReference type="EMBL" id="KZ559611">
    <property type="protein sequence ID" value="PLN76734.1"/>
    <property type="molecule type" value="Genomic_DNA"/>
</dbReference>
<dbReference type="AlphaFoldDB" id="A0A2J5HI80"/>
<accession>A0A2J5HI80</accession>
<dbReference type="OrthoDB" id="443402at2759"/>
<sequence length="324" mass="36767">MQACLHHCSMIEQQHAITTDILDELDRTISHQLAHHLVRPWNPGGKHGVQRFWAAAPPFGERLPSDSFLSLTVTWGLSFYLQDELDRNQHDPQRLEDLLRVAVRSFTLMWTDLSSPSHPFFSSGPARMMGYARVISTLLESGVSPNGRTSDPNSNSAWESLLQHLNDLLLNHRHTFLQSASDEGGYSRTLLDLLVVMVVSAADPNASVLWRTKSYRGVEHVVEFRRSVLRIIELLPSDEATDFPPSRLRSAVSIDHQLISQYRTRLIRMLRDRGARLEEWTSAGPSGGAENRSASKDVSLIASRTTKRRPWKQMVRAFRNLKVE</sequence>
<organism evidence="1 2">
    <name type="scientific">Aspergillus taichungensis</name>
    <dbReference type="NCBI Taxonomy" id="482145"/>
    <lineage>
        <taxon>Eukaryota</taxon>
        <taxon>Fungi</taxon>
        <taxon>Dikarya</taxon>
        <taxon>Ascomycota</taxon>
        <taxon>Pezizomycotina</taxon>
        <taxon>Eurotiomycetes</taxon>
        <taxon>Eurotiomycetidae</taxon>
        <taxon>Eurotiales</taxon>
        <taxon>Aspergillaceae</taxon>
        <taxon>Aspergillus</taxon>
        <taxon>Aspergillus subgen. Circumdati</taxon>
    </lineage>
</organism>
<name>A0A2J5HI80_9EURO</name>